<evidence type="ECO:0000256" key="6">
    <source>
        <dbReference type="RuleBase" id="RU003983"/>
    </source>
</evidence>
<dbReference type="Pfam" id="PF01435">
    <property type="entry name" value="Peptidase_M48"/>
    <property type="match status" value="1"/>
</dbReference>
<organism evidence="9 10">
    <name type="scientific">Mycolicibacterium moriokaense</name>
    <dbReference type="NCBI Taxonomy" id="39691"/>
    <lineage>
        <taxon>Bacteria</taxon>
        <taxon>Bacillati</taxon>
        <taxon>Actinomycetota</taxon>
        <taxon>Actinomycetes</taxon>
        <taxon>Mycobacteriales</taxon>
        <taxon>Mycobacteriaceae</taxon>
        <taxon>Mycolicibacterium</taxon>
    </lineage>
</organism>
<keyword evidence="7" id="KW-0472">Membrane</keyword>
<protein>
    <submittedName>
        <fullName evidence="9">Peptidase M48-like protein</fullName>
    </submittedName>
</protein>
<evidence type="ECO:0000256" key="4">
    <source>
        <dbReference type="ARBA" id="ARBA00022833"/>
    </source>
</evidence>
<name>A0A318HD38_9MYCO</name>
<dbReference type="GO" id="GO:0004222">
    <property type="term" value="F:metalloendopeptidase activity"/>
    <property type="evidence" value="ECO:0007669"/>
    <property type="project" value="InterPro"/>
</dbReference>
<comment type="cofactor">
    <cofactor evidence="6">
        <name>Zn(2+)</name>
        <dbReference type="ChEBI" id="CHEBI:29105"/>
    </cofactor>
    <text evidence="6">Binds 1 zinc ion per subunit.</text>
</comment>
<dbReference type="PANTHER" id="PTHR34978:SF3">
    <property type="entry name" value="SLR0241 PROTEIN"/>
    <property type="match status" value="1"/>
</dbReference>
<reference evidence="9 10" key="2">
    <citation type="submission" date="2018-06" db="EMBL/GenBank/DDBJ databases">
        <title>Sequencing of bacterial isolates from soil warming experiment in Harvard Forest, Massachusetts, USA.</title>
        <authorList>
            <person name="Deangelis K.PhD."/>
        </authorList>
    </citation>
    <scope>NUCLEOTIDE SEQUENCE [LARGE SCALE GENOMIC DNA]</scope>
    <source>
        <strain evidence="9 10">GAS496</strain>
    </source>
</reference>
<evidence type="ECO:0000256" key="1">
    <source>
        <dbReference type="ARBA" id="ARBA00022670"/>
    </source>
</evidence>
<dbReference type="OrthoDB" id="9785340at2"/>
<dbReference type="AlphaFoldDB" id="A0A318HD38"/>
<accession>A0A318HD38</accession>
<evidence type="ECO:0000256" key="2">
    <source>
        <dbReference type="ARBA" id="ARBA00022723"/>
    </source>
</evidence>
<comment type="caution">
    <text evidence="9">The sequence shown here is derived from an EMBL/GenBank/DDBJ whole genome shotgun (WGS) entry which is preliminary data.</text>
</comment>
<feature type="domain" description="Peptidase M48" evidence="8">
    <location>
        <begin position="149"/>
        <end position="202"/>
    </location>
</feature>
<proteinExistence type="inferred from homology"/>
<feature type="transmembrane region" description="Helical" evidence="7">
    <location>
        <begin position="96"/>
        <end position="115"/>
    </location>
</feature>
<sequence length="320" mass="32879">MSVAVCLLLYAAVVCVAAPRLLPYLTRGGSAPGAAVAVWLIVAASVLASWAAAAAALAVYVARTWNRPDPFALAACLAQVRSAATGHSGLAMQVGLLVPMVVLFAFVAVLASRVGRSLMTARAHSRRHAQSAWIIGRRVAGVDGLVVDAPEKMAYCVGGRPGTVVITSAAVAALQRPHLDAVLAHERAHLAGRHHVVLAVTRALADGLPRMRLFTVAQAEIARLLEMCADDTAARRHGTTALLSAILTLAGVNSVPSTALGAATVGVGLRVNRLTDPDTAARRLRARLLLAASAGVVVTAPLLVLWASASGFTACGPFAA</sequence>
<keyword evidence="1 6" id="KW-0645">Protease</keyword>
<evidence type="ECO:0000256" key="5">
    <source>
        <dbReference type="ARBA" id="ARBA00023049"/>
    </source>
</evidence>
<dbReference type="CDD" id="cd07326">
    <property type="entry name" value="M56_BlaR1_MecR1_like"/>
    <property type="match status" value="1"/>
</dbReference>
<keyword evidence="3 6" id="KW-0378">Hydrolase</keyword>
<dbReference type="GO" id="GO:0006508">
    <property type="term" value="P:proteolysis"/>
    <property type="evidence" value="ECO:0007669"/>
    <property type="project" value="UniProtKB-KW"/>
</dbReference>
<dbReference type="Gene3D" id="3.30.2010.10">
    <property type="entry name" value="Metalloproteases ('zincins'), catalytic domain"/>
    <property type="match status" value="1"/>
</dbReference>
<keyword evidence="7" id="KW-0812">Transmembrane</keyword>
<dbReference type="Proteomes" id="UP000247781">
    <property type="component" value="Unassembled WGS sequence"/>
</dbReference>
<keyword evidence="2" id="KW-0479">Metal-binding</keyword>
<dbReference type="InterPro" id="IPR052173">
    <property type="entry name" value="Beta-lactam_resp_regulator"/>
</dbReference>
<evidence type="ECO:0000256" key="3">
    <source>
        <dbReference type="ARBA" id="ARBA00022801"/>
    </source>
</evidence>
<dbReference type="GO" id="GO:0046872">
    <property type="term" value="F:metal ion binding"/>
    <property type="evidence" value="ECO:0007669"/>
    <property type="project" value="UniProtKB-KW"/>
</dbReference>
<keyword evidence="10" id="KW-1185">Reference proteome</keyword>
<dbReference type="PANTHER" id="PTHR34978">
    <property type="entry name" value="POSSIBLE SENSOR-TRANSDUCER PROTEIN BLAR"/>
    <property type="match status" value="1"/>
</dbReference>
<evidence type="ECO:0000256" key="7">
    <source>
        <dbReference type="SAM" id="Phobius"/>
    </source>
</evidence>
<comment type="similarity">
    <text evidence="6">Belongs to the peptidase M48 family.</text>
</comment>
<feature type="transmembrane region" description="Helical" evidence="7">
    <location>
        <begin position="33"/>
        <end position="59"/>
    </location>
</feature>
<dbReference type="InterPro" id="IPR001915">
    <property type="entry name" value="Peptidase_M48"/>
</dbReference>
<evidence type="ECO:0000313" key="10">
    <source>
        <dbReference type="Proteomes" id="UP000247781"/>
    </source>
</evidence>
<keyword evidence="4 6" id="KW-0862">Zinc</keyword>
<gene>
    <name evidence="9" type="ORF">C8E89_11433</name>
</gene>
<dbReference type="RefSeq" id="WP_110317885.1">
    <property type="nucleotide sequence ID" value="NZ_QJJU01000014.1"/>
</dbReference>
<feature type="transmembrane region" description="Helical" evidence="7">
    <location>
        <begin position="288"/>
        <end position="309"/>
    </location>
</feature>
<dbReference type="EMBL" id="QJJU01000014">
    <property type="protein sequence ID" value="PXX06260.1"/>
    <property type="molecule type" value="Genomic_DNA"/>
</dbReference>
<keyword evidence="7" id="KW-1133">Transmembrane helix</keyword>
<evidence type="ECO:0000259" key="8">
    <source>
        <dbReference type="Pfam" id="PF01435"/>
    </source>
</evidence>
<keyword evidence="5 6" id="KW-0482">Metalloprotease</keyword>
<evidence type="ECO:0000313" key="9">
    <source>
        <dbReference type="EMBL" id="PXX06260.1"/>
    </source>
</evidence>
<reference evidence="10" key="1">
    <citation type="submission" date="2018-05" db="EMBL/GenBank/DDBJ databases">
        <authorList>
            <person name="Deangelis K."/>
            <person name="Huntemann M."/>
            <person name="Clum A."/>
            <person name="Pillay M."/>
            <person name="Palaniappan K."/>
            <person name="Varghese N."/>
            <person name="Mikhailova N."/>
            <person name="Stamatis D."/>
            <person name="Reddy T."/>
            <person name="Daum C."/>
            <person name="Shapiro N."/>
            <person name="Ivanova N."/>
            <person name="Kyrpides N."/>
            <person name="Woyke T."/>
        </authorList>
    </citation>
    <scope>NUCLEOTIDE SEQUENCE [LARGE SCALE GENOMIC DNA]</scope>
    <source>
        <strain evidence="10">GAS496</strain>
    </source>
</reference>